<proteinExistence type="predicted"/>
<dbReference type="EMBL" id="CM055108">
    <property type="protein sequence ID" value="KAJ7524954.1"/>
    <property type="molecule type" value="Genomic_DNA"/>
</dbReference>
<protein>
    <submittedName>
        <fullName evidence="1">Uncharacterized protein</fullName>
    </submittedName>
</protein>
<evidence type="ECO:0000313" key="1">
    <source>
        <dbReference type="EMBL" id="KAJ7524954.1"/>
    </source>
</evidence>
<keyword evidence="2" id="KW-1185">Reference proteome</keyword>
<accession>A0ACC2B593</accession>
<gene>
    <name evidence="1" type="ORF">O6H91_17G029200</name>
</gene>
<comment type="caution">
    <text evidence="1">The sequence shown here is derived from an EMBL/GenBank/DDBJ whole genome shotgun (WGS) entry which is preliminary data.</text>
</comment>
<dbReference type="Proteomes" id="UP001162992">
    <property type="component" value="Chromosome 17"/>
</dbReference>
<reference evidence="2" key="1">
    <citation type="journal article" date="2024" name="Proc. Natl. Acad. Sci. U.S.A.">
        <title>Extraordinary preservation of gene collinearity over three hundred million years revealed in homosporous lycophytes.</title>
        <authorList>
            <person name="Li C."/>
            <person name="Wickell D."/>
            <person name="Kuo L.Y."/>
            <person name="Chen X."/>
            <person name="Nie B."/>
            <person name="Liao X."/>
            <person name="Peng D."/>
            <person name="Ji J."/>
            <person name="Jenkins J."/>
            <person name="Williams M."/>
            <person name="Shu S."/>
            <person name="Plott C."/>
            <person name="Barry K."/>
            <person name="Rajasekar S."/>
            <person name="Grimwood J."/>
            <person name="Han X."/>
            <person name="Sun S."/>
            <person name="Hou Z."/>
            <person name="He W."/>
            <person name="Dai G."/>
            <person name="Sun C."/>
            <person name="Schmutz J."/>
            <person name="Leebens-Mack J.H."/>
            <person name="Li F.W."/>
            <person name="Wang L."/>
        </authorList>
    </citation>
    <scope>NUCLEOTIDE SEQUENCE [LARGE SCALE GENOMIC DNA]</scope>
    <source>
        <strain evidence="2">cv. PW_Plant_1</strain>
    </source>
</reference>
<organism evidence="1 2">
    <name type="scientific">Diphasiastrum complanatum</name>
    <name type="common">Issler's clubmoss</name>
    <name type="synonym">Lycopodium complanatum</name>
    <dbReference type="NCBI Taxonomy" id="34168"/>
    <lineage>
        <taxon>Eukaryota</taxon>
        <taxon>Viridiplantae</taxon>
        <taxon>Streptophyta</taxon>
        <taxon>Embryophyta</taxon>
        <taxon>Tracheophyta</taxon>
        <taxon>Lycopodiopsida</taxon>
        <taxon>Lycopodiales</taxon>
        <taxon>Lycopodiaceae</taxon>
        <taxon>Lycopodioideae</taxon>
        <taxon>Diphasiastrum</taxon>
    </lineage>
</organism>
<name>A0ACC2B593_DIPCM</name>
<sequence length="186" mass="20252">MACIAMANACVAAATSIILLPKSVKLSPFPLPSAHVCGVGFFPVMRPCSTSPHRSAALQLQAVKKGGVEPDLCEDYVDIWATPGEGQEDLFPWGKADGAHSWHEGDDGTFIEGIREVLDSAGGPTGFQAVISWLFLPGFFTGLAFEVQPTYLYLYTALFIFAFIGIEMDKPAKESEFEPERYRVDK</sequence>
<evidence type="ECO:0000313" key="2">
    <source>
        <dbReference type="Proteomes" id="UP001162992"/>
    </source>
</evidence>